<comment type="caution">
    <text evidence="2">The sequence shown here is derived from an EMBL/GenBank/DDBJ whole genome shotgun (WGS) entry which is preliminary data.</text>
</comment>
<accession>A0AAV7U7X3</accession>
<dbReference type="AlphaFoldDB" id="A0AAV7U7X3"/>
<proteinExistence type="predicted"/>
<reference evidence="2" key="1">
    <citation type="journal article" date="2022" name="bioRxiv">
        <title>Sequencing and chromosome-scale assembly of the giantPleurodeles waltlgenome.</title>
        <authorList>
            <person name="Brown T."/>
            <person name="Elewa A."/>
            <person name="Iarovenko S."/>
            <person name="Subramanian E."/>
            <person name="Araus A.J."/>
            <person name="Petzold A."/>
            <person name="Susuki M."/>
            <person name="Suzuki K.-i.T."/>
            <person name="Hayashi T."/>
            <person name="Toyoda A."/>
            <person name="Oliveira C."/>
            <person name="Osipova E."/>
            <person name="Leigh N.D."/>
            <person name="Simon A."/>
            <person name="Yun M.H."/>
        </authorList>
    </citation>
    <scope>NUCLEOTIDE SEQUENCE</scope>
    <source>
        <strain evidence="2">20211129_DDA</strain>
        <tissue evidence="2">Liver</tissue>
    </source>
</reference>
<organism evidence="2 3">
    <name type="scientific">Pleurodeles waltl</name>
    <name type="common">Iberian ribbed newt</name>
    <dbReference type="NCBI Taxonomy" id="8319"/>
    <lineage>
        <taxon>Eukaryota</taxon>
        <taxon>Metazoa</taxon>
        <taxon>Chordata</taxon>
        <taxon>Craniata</taxon>
        <taxon>Vertebrata</taxon>
        <taxon>Euteleostomi</taxon>
        <taxon>Amphibia</taxon>
        <taxon>Batrachia</taxon>
        <taxon>Caudata</taxon>
        <taxon>Salamandroidea</taxon>
        <taxon>Salamandridae</taxon>
        <taxon>Pleurodelinae</taxon>
        <taxon>Pleurodeles</taxon>
    </lineage>
</organism>
<sequence length="123" mass="13261">MGTWLAGDVACDLRCRSAGLTGMDCGGHPMALPVIMAYCHHGPSQAGWSDGGGTWPQGGSKEGERQHPPDEPLGNNLSAESRRFNEILTAMVNIKTTLEPKINDLQIDMGLMREDHKKSMSSP</sequence>
<feature type="compositionally biased region" description="Basic and acidic residues" evidence="1">
    <location>
        <begin position="61"/>
        <end position="70"/>
    </location>
</feature>
<evidence type="ECO:0000313" key="2">
    <source>
        <dbReference type="EMBL" id="KAJ1184626.1"/>
    </source>
</evidence>
<gene>
    <name evidence="2" type="ORF">NDU88_001429</name>
</gene>
<name>A0AAV7U7X3_PLEWA</name>
<dbReference type="Proteomes" id="UP001066276">
    <property type="component" value="Chromosome 3_1"/>
</dbReference>
<feature type="region of interest" description="Disordered" evidence="1">
    <location>
        <begin position="46"/>
        <end position="80"/>
    </location>
</feature>
<dbReference type="EMBL" id="JANPWB010000005">
    <property type="protein sequence ID" value="KAJ1184626.1"/>
    <property type="molecule type" value="Genomic_DNA"/>
</dbReference>
<evidence type="ECO:0000256" key="1">
    <source>
        <dbReference type="SAM" id="MobiDB-lite"/>
    </source>
</evidence>
<evidence type="ECO:0000313" key="3">
    <source>
        <dbReference type="Proteomes" id="UP001066276"/>
    </source>
</evidence>
<protein>
    <submittedName>
        <fullName evidence="2">Uncharacterized protein</fullName>
    </submittedName>
</protein>
<keyword evidence="3" id="KW-1185">Reference proteome</keyword>